<feature type="transmembrane region" description="Helical" evidence="8">
    <location>
        <begin position="169"/>
        <end position="189"/>
    </location>
</feature>
<comment type="similarity">
    <text evidence="2">Belongs to the auxin efflux carrier (TC 2.A.69) family.</text>
</comment>
<evidence type="ECO:0000256" key="7">
    <source>
        <dbReference type="ARBA" id="ARBA00023136"/>
    </source>
</evidence>
<keyword evidence="7 8" id="KW-0472">Membrane</keyword>
<reference evidence="9 10" key="1">
    <citation type="journal article" date="2015" name="Genome Announc.">
        <title>Expanding the biotechnology potential of lactobacilli through comparative genomics of 213 strains and associated genera.</title>
        <authorList>
            <person name="Sun Z."/>
            <person name="Harris H.M."/>
            <person name="McCann A."/>
            <person name="Guo C."/>
            <person name="Argimon S."/>
            <person name="Zhang W."/>
            <person name="Yang X."/>
            <person name="Jeffery I.B."/>
            <person name="Cooney J.C."/>
            <person name="Kagawa T.F."/>
            <person name="Liu W."/>
            <person name="Song Y."/>
            <person name="Salvetti E."/>
            <person name="Wrobel A."/>
            <person name="Rasinkangas P."/>
            <person name="Parkhill J."/>
            <person name="Rea M.C."/>
            <person name="O'Sullivan O."/>
            <person name="Ritari J."/>
            <person name="Douillard F.P."/>
            <person name="Paul Ross R."/>
            <person name="Yang R."/>
            <person name="Briner A.E."/>
            <person name="Felis G.E."/>
            <person name="de Vos W.M."/>
            <person name="Barrangou R."/>
            <person name="Klaenhammer T.R."/>
            <person name="Caufield P.W."/>
            <person name="Cui Y."/>
            <person name="Zhang H."/>
            <person name="O'Toole P.W."/>
        </authorList>
    </citation>
    <scope>NUCLEOTIDE SEQUENCE [LARGE SCALE GENOMIC DNA]</scope>
    <source>
        <strain evidence="9 10">DSM 19972</strain>
    </source>
</reference>
<dbReference type="Gene3D" id="1.20.1530.20">
    <property type="match status" value="1"/>
</dbReference>
<evidence type="ECO:0000256" key="6">
    <source>
        <dbReference type="ARBA" id="ARBA00022989"/>
    </source>
</evidence>
<feature type="transmembrane region" description="Helical" evidence="8">
    <location>
        <begin position="230"/>
        <end position="253"/>
    </location>
</feature>
<dbReference type="InterPro" id="IPR004776">
    <property type="entry name" value="Mem_transp_PIN-like"/>
</dbReference>
<dbReference type="Proteomes" id="UP000051686">
    <property type="component" value="Unassembled WGS sequence"/>
</dbReference>
<proteinExistence type="inferred from homology"/>
<evidence type="ECO:0000313" key="9">
    <source>
        <dbReference type="EMBL" id="KRL04414.1"/>
    </source>
</evidence>
<dbReference type="STRING" id="1423777.FD46_GL001543"/>
<evidence type="ECO:0000256" key="4">
    <source>
        <dbReference type="ARBA" id="ARBA00022475"/>
    </source>
</evidence>
<sequence length="315" mass="34741">MEFAAMNVSLLNNQIIIIFLLMLLGVLINKVGFMHPQTSNDLTNILLNIVSPCLIINAFEQPYSNDRIRQLLLAGLGILAIYLLEIILAAVFFKMVRDANLRRILKYGCIFSNAGFMGIPLASSLFGKTGVFFAVVSLAGFNIFNWTYGLSLFNKDQVSVKKIVKLRIALLNPNIISIILGLFLFIFSISLPNTVSQTVKYVGTINTPLSMIVIGNSLGNIKLRKEIKGFYLWLTIFLRNLLFPVLAIIILKFLGISGIALETTVIMMSCPVAGIVVLFTLQNDDDVSPAIALMGISTILSLATIPIVFFLIPYV</sequence>
<evidence type="ECO:0000313" key="10">
    <source>
        <dbReference type="Proteomes" id="UP000051686"/>
    </source>
</evidence>
<dbReference type="Pfam" id="PF03547">
    <property type="entry name" value="Mem_trans"/>
    <property type="match status" value="1"/>
</dbReference>
<comment type="caution">
    <text evidence="9">The sequence shown here is derived from an EMBL/GenBank/DDBJ whole genome shotgun (WGS) entry which is preliminary data.</text>
</comment>
<feature type="transmembrane region" description="Helical" evidence="8">
    <location>
        <begin position="129"/>
        <end position="148"/>
    </location>
</feature>
<keyword evidence="3" id="KW-0813">Transport</keyword>
<feature type="transmembrane region" description="Helical" evidence="8">
    <location>
        <begin position="259"/>
        <end position="279"/>
    </location>
</feature>
<gene>
    <name evidence="9" type="ORF">FD46_GL001543</name>
</gene>
<evidence type="ECO:0000256" key="3">
    <source>
        <dbReference type="ARBA" id="ARBA00022448"/>
    </source>
</evidence>
<keyword evidence="4" id="KW-1003">Cell membrane</keyword>
<comment type="subcellular location">
    <subcellularLocation>
        <location evidence="1">Cell membrane</location>
        <topology evidence="1">Multi-pass membrane protein</topology>
    </subcellularLocation>
</comment>
<feature type="transmembrane region" description="Helical" evidence="8">
    <location>
        <begin position="104"/>
        <end position="123"/>
    </location>
</feature>
<dbReference type="PATRIC" id="fig|1423777.3.peg.1593"/>
<feature type="transmembrane region" description="Helical" evidence="8">
    <location>
        <begin position="71"/>
        <end position="92"/>
    </location>
</feature>
<accession>A0A0R1M8E9</accession>
<evidence type="ECO:0000256" key="2">
    <source>
        <dbReference type="ARBA" id="ARBA00010145"/>
    </source>
</evidence>
<dbReference type="GO" id="GO:0005886">
    <property type="term" value="C:plasma membrane"/>
    <property type="evidence" value="ECO:0007669"/>
    <property type="project" value="UniProtKB-SubCell"/>
</dbReference>
<dbReference type="PANTHER" id="PTHR36838">
    <property type="entry name" value="AUXIN EFFLUX CARRIER FAMILY PROTEIN"/>
    <property type="match status" value="1"/>
</dbReference>
<evidence type="ECO:0000256" key="5">
    <source>
        <dbReference type="ARBA" id="ARBA00022692"/>
    </source>
</evidence>
<feature type="transmembrane region" description="Helical" evidence="8">
    <location>
        <begin position="15"/>
        <end position="33"/>
    </location>
</feature>
<keyword evidence="10" id="KW-1185">Reference proteome</keyword>
<evidence type="ECO:0000256" key="8">
    <source>
        <dbReference type="SAM" id="Phobius"/>
    </source>
</evidence>
<feature type="transmembrane region" description="Helical" evidence="8">
    <location>
        <begin position="291"/>
        <end position="312"/>
    </location>
</feature>
<dbReference type="AlphaFoldDB" id="A0A0R1M8E9"/>
<dbReference type="InterPro" id="IPR038770">
    <property type="entry name" value="Na+/solute_symporter_sf"/>
</dbReference>
<dbReference type="GO" id="GO:0055085">
    <property type="term" value="P:transmembrane transport"/>
    <property type="evidence" value="ECO:0007669"/>
    <property type="project" value="InterPro"/>
</dbReference>
<name>A0A0R1M8E9_9LACO</name>
<keyword evidence="6 8" id="KW-1133">Transmembrane helix</keyword>
<dbReference type="PANTHER" id="PTHR36838:SF1">
    <property type="entry name" value="SLR1864 PROTEIN"/>
    <property type="match status" value="1"/>
</dbReference>
<keyword evidence="5 8" id="KW-0812">Transmembrane</keyword>
<organism evidence="9 10">
    <name type="scientific">Liquorilactobacillus oeni DSM 19972</name>
    <dbReference type="NCBI Taxonomy" id="1423777"/>
    <lineage>
        <taxon>Bacteria</taxon>
        <taxon>Bacillati</taxon>
        <taxon>Bacillota</taxon>
        <taxon>Bacilli</taxon>
        <taxon>Lactobacillales</taxon>
        <taxon>Lactobacillaceae</taxon>
        <taxon>Liquorilactobacillus</taxon>
    </lineage>
</organism>
<dbReference type="EMBL" id="AZEH01000039">
    <property type="protein sequence ID" value="KRL04414.1"/>
    <property type="molecule type" value="Genomic_DNA"/>
</dbReference>
<protein>
    <submittedName>
        <fullName evidence="9">Auxin efflux carrier</fullName>
    </submittedName>
</protein>
<evidence type="ECO:0000256" key="1">
    <source>
        <dbReference type="ARBA" id="ARBA00004651"/>
    </source>
</evidence>